<evidence type="ECO:0000259" key="4">
    <source>
        <dbReference type="Pfam" id="PF25976"/>
    </source>
</evidence>
<reference evidence="5" key="2">
    <citation type="journal article" date="2016" name="Int. J. Syst. Evol. Microbiol.">
        <title>Lawsonella clevelandensis gen. nov., sp. nov., a new member of the suborder Corynebacterineae isolated from human abscesses.</title>
        <authorList>
            <person name="Bell M.E."/>
            <person name="Bernard K.A."/>
            <person name="Harrington S.M."/>
            <person name="Patel N.B."/>
            <person name="Tucker T.A."/>
            <person name="Metcalfe M.G."/>
            <person name="McQuiston J.R."/>
        </authorList>
    </citation>
    <scope>NUCLEOTIDE SEQUENCE</scope>
    <source>
        <strain evidence="5">X1698</strain>
    </source>
</reference>
<evidence type="ECO:0000256" key="1">
    <source>
        <dbReference type="SAM" id="SignalP"/>
    </source>
</evidence>
<dbReference type="AlphaFoldDB" id="A0A0M4LZS0"/>
<keyword evidence="6" id="KW-0449">Lipoprotein</keyword>
<name>A0A0M4LZS0_9ACTN</name>
<reference evidence="6 8" key="3">
    <citation type="submission" date="2019-04" db="EMBL/GenBank/DDBJ databases">
        <authorList>
            <person name="Seth-Smith MB H."/>
            <person name="Seth-Smith H."/>
        </authorList>
    </citation>
    <scope>NUCLEOTIDE SEQUENCE [LARGE SCALE GENOMIC DNA]</scope>
    <source>
        <strain evidence="6">USB-603019</strain>
    </source>
</reference>
<keyword evidence="8" id="KW-1185">Reference proteome</keyword>
<dbReference type="GeneID" id="84895190"/>
<dbReference type="EMBL" id="CP012390">
    <property type="protein sequence ID" value="ALE19269.1"/>
    <property type="molecule type" value="Genomic_DNA"/>
</dbReference>
<dbReference type="PROSITE" id="PS51257">
    <property type="entry name" value="PROKAR_LIPOPROTEIN"/>
    <property type="match status" value="1"/>
</dbReference>
<dbReference type="Pfam" id="PF10647">
    <property type="entry name" value="Gmad1"/>
    <property type="match status" value="1"/>
</dbReference>
<feature type="domain" description="Lipoprotein LpqB C-terminal" evidence="3">
    <location>
        <begin position="334"/>
        <end position="575"/>
    </location>
</feature>
<evidence type="ECO:0000259" key="2">
    <source>
        <dbReference type="Pfam" id="PF10646"/>
    </source>
</evidence>
<dbReference type="EMBL" id="LR584267">
    <property type="protein sequence ID" value="VHO01308.1"/>
    <property type="molecule type" value="Genomic_DNA"/>
</dbReference>
<organism evidence="5 7">
    <name type="scientific">Lawsonella clevelandensis</name>
    <dbReference type="NCBI Taxonomy" id="1528099"/>
    <lineage>
        <taxon>Bacteria</taxon>
        <taxon>Bacillati</taxon>
        <taxon>Actinomycetota</taxon>
        <taxon>Actinomycetes</taxon>
        <taxon>Mycobacteriales</taxon>
        <taxon>Lawsonellaceae</taxon>
        <taxon>Lawsonella</taxon>
    </lineage>
</organism>
<reference evidence="5 7" key="1">
    <citation type="journal article" date="2015" name="Genome Announc.">
        <title>Complete Genome Sequences for Two Strains of a Novel Fastidious, Partially Acid-Fast, Gram-Positive Corynebacterineae Bacterium, Derived from Human Clinical Samples.</title>
        <authorList>
            <person name="Nicholson A.C."/>
            <person name="Bell M."/>
            <person name="Humrighouse B.W."/>
            <person name="McQuiston J.R."/>
        </authorList>
    </citation>
    <scope>NUCLEOTIDE SEQUENCE [LARGE SCALE GENOMIC DNA]</scope>
    <source>
        <strain evidence="5 7">X1698</strain>
    </source>
</reference>
<proteinExistence type="predicted"/>
<dbReference type="PATRIC" id="fig|1528099.3.peg.1283"/>
<feature type="domain" description="Lipoprotein LpqB N-terminal" evidence="4">
    <location>
        <begin position="56"/>
        <end position="175"/>
    </location>
</feature>
<evidence type="ECO:0000313" key="6">
    <source>
        <dbReference type="EMBL" id="VHO01308.1"/>
    </source>
</evidence>
<accession>A0A0M4LZS0</accession>
<dbReference type="RefSeq" id="WP_053962313.1">
    <property type="nucleotide sequence ID" value="NZ_CAMJVL010000008.1"/>
</dbReference>
<feature type="domain" description="GerMN" evidence="2">
    <location>
        <begin position="184"/>
        <end position="294"/>
    </location>
</feature>
<dbReference type="Pfam" id="PF25976">
    <property type="entry name" value="LpqB_N"/>
    <property type="match status" value="1"/>
</dbReference>
<dbReference type="SUPFAM" id="SSF82171">
    <property type="entry name" value="DPP6 N-terminal domain-like"/>
    <property type="match status" value="1"/>
</dbReference>
<evidence type="ECO:0000313" key="8">
    <source>
        <dbReference type="Proteomes" id="UP000324288"/>
    </source>
</evidence>
<keyword evidence="1" id="KW-0732">Signal</keyword>
<dbReference type="STRING" id="1528099.AL705_06500"/>
<sequence length="584" mass="64167">MDRRSRCAKLLAPLCALILCAGSTASLTACTALPSDAPPQSLGQFRRTPITFNPPKPQPGRSPDLLLRDFIRAAAVPTNRHAAARLFLTPKGNADWDDQATLKVIERIDVNTIATPDANNLVMQVRARSMGEVDKQGAFQSNLSTHTFEVEMHRNGKQWLIERFPDELLVDREAFMATYESQSIYYLDVTGSRVVPDPRWLYSQDSHLPNMLMQLLAQDPSHQLHDMVASELPESAHISAVPGAQGNGVDVEISNYQAGSEASRRRLAAQIIFTFERARIHGPFYITVDGNPLDPNHRDGWTAADVVHYDPMYATRQNPVQLHAITSDGLMKVGSNLEPVKGPLGRSQDLRAASFSRGGEMIGVVEEVRDKERTPLEVKMGPVGGPLVSVMRGSRFSRPTWGPTGQDMWVVSGDDRINRIVWQDGRSPLVTRVDTSRLTRKPDFNTLLISPDGVRLAYISGGKLYIATIYTSRDGEVSLRNPQRIYISSDEVVLSLAWRTATELLVGGSLTDQPVLMVSIDGASVTPLGIRNVTAPVSVVVANPTGIYVQDSRDVVRLEQGAEGFWQDVPALVNSPRAIPVLEG</sequence>
<dbReference type="Proteomes" id="UP000324288">
    <property type="component" value="Chromosome"/>
</dbReference>
<protein>
    <submittedName>
        <fullName evidence="6">Lipoprotein LpqB</fullName>
    </submittedName>
</protein>
<dbReference type="KEGG" id="cbq:AL705_06500"/>
<evidence type="ECO:0000313" key="7">
    <source>
        <dbReference type="Proteomes" id="UP000068137"/>
    </source>
</evidence>
<dbReference type="OrthoDB" id="3226781at2"/>
<evidence type="ECO:0000313" key="5">
    <source>
        <dbReference type="EMBL" id="ALE19269.1"/>
    </source>
</evidence>
<feature type="signal peptide" evidence="1">
    <location>
        <begin position="1"/>
        <end position="25"/>
    </location>
</feature>
<dbReference type="Proteomes" id="UP000068137">
    <property type="component" value="Chromosome"/>
</dbReference>
<dbReference type="InterPro" id="IPR018910">
    <property type="entry name" value="LpqB_C"/>
</dbReference>
<feature type="chain" id="PRO_5044544837" evidence="1">
    <location>
        <begin position="26"/>
        <end position="584"/>
    </location>
</feature>
<gene>
    <name evidence="6" type="primary">lpqB</name>
    <name evidence="5" type="ORF">AL705_06500</name>
    <name evidence="6" type="ORF">LC603019_01287</name>
</gene>
<dbReference type="InterPro" id="IPR019606">
    <property type="entry name" value="GerMN"/>
</dbReference>
<evidence type="ECO:0000259" key="3">
    <source>
        <dbReference type="Pfam" id="PF10647"/>
    </source>
</evidence>
<dbReference type="InterPro" id="IPR059026">
    <property type="entry name" value="LpqB_N"/>
</dbReference>
<dbReference type="Pfam" id="PF10646">
    <property type="entry name" value="Germane"/>
    <property type="match status" value="1"/>
</dbReference>